<evidence type="ECO:0000256" key="7">
    <source>
        <dbReference type="ARBA" id="ARBA00023136"/>
    </source>
</evidence>
<accession>A0A8J3NYX7</accession>
<evidence type="ECO:0000256" key="5">
    <source>
        <dbReference type="ARBA" id="ARBA00022989"/>
    </source>
</evidence>
<feature type="transmembrane region" description="Helical" evidence="9">
    <location>
        <begin position="98"/>
        <end position="121"/>
    </location>
</feature>
<keyword evidence="3" id="KW-0813">Transport</keyword>
<feature type="domain" description="Cation efflux protein cytoplasmic" evidence="11">
    <location>
        <begin position="243"/>
        <end position="304"/>
    </location>
</feature>
<evidence type="ECO:0000259" key="11">
    <source>
        <dbReference type="Pfam" id="PF16916"/>
    </source>
</evidence>
<comment type="similarity">
    <text evidence="2">Belongs to the cation diffusion facilitator (CDF) transporter (TC 2.A.4) family. SLC30A subfamily.</text>
</comment>
<keyword evidence="13" id="KW-1185">Reference proteome</keyword>
<evidence type="ECO:0000313" key="13">
    <source>
        <dbReference type="Proteomes" id="UP000659904"/>
    </source>
</evidence>
<gene>
    <name evidence="12" type="ORF">Cci01nite_26970</name>
</gene>
<dbReference type="EMBL" id="BONH01000009">
    <property type="protein sequence ID" value="GIF97603.1"/>
    <property type="molecule type" value="Genomic_DNA"/>
</dbReference>
<keyword evidence="6" id="KW-0406">Ion transport</keyword>
<feature type="region of interest" description="Disordered" evidence="8">
    <location>
        <begin position="1"/>
        <end position="25"/>
    </location>
</feature>
<dbReference type="PANTHER" id="PTHR11562">
    <property type="entry name" value="CATION EFFLUX PROTEIN/ ZINC TRANSPORTER"/>
    <property type="match status" value="1"/>
</dbReference>
<dbReference type="InterPro" id="IPR027469">
    <property type="entry name" value="Cation_efflux_TMD_sf"/>
</dbReference>
<reference evidence="12 13" key="1">
    <citation type="submission" date="2021-01" db="EMBL/GenBank/DDBJ databases">
        <title>Whole genome shotgun sequence of Catellatospora citrea NBRC 14495.</title>
        <authorList>
            <person name="Komaki H."/>
            <person name="Tamura T."/>
        </authorList>
    </citation>
    <scope>NUCLEOTIDE SEQUENCE [LARGE SCALE GENOMIC DNA]</scope>
    <source>
        <strain evidence="12 13">NBRC 14495</strain>
    </source>
</reference>
<dbReference type="Pfam" id="PF01545">
    <property type="entry name" value="Cation_efflux"/>
    <property type="match status" value="1"/>
</dbReference>
<dbReference type="RefSeq" id="WP_120315130.1">
    <property type="nucleotide sequence ID" value="NZ_BONH01000009.1"/>
</dbReference>
<feature type="transmembrane region" description="Helical" evidence="9">
    <location>
        <begin position="133"/>
        <end position="156"/>
    </location>
</feature>
<dbReference type="InterPro" id="IPR058533">
    <property type="entry name" value="Cation_efflux_TM"/>
</dbReference>
<evidence type="ECO:0000256" key="9">
    <source>
        <dbReference type="SAM" id="Phobius"/>
    </source>
</evidence>
<evidence type="ECO:0000256" key="2">
    <source>
        <dbReference type="ARBA" id="ARBA00008873"/>
    </source>
</evidence>
<feature type="transmembrane region" description="Helical" evidence="9">
    <location>
        <begin position="34"/>
        <end position="59"/>
    </location>
</feature>
<organism evidence="12 13">
    <name type="scientific">Catellatospora citrea</name>
    <dbReference type="NCBI Taxonomy" id="53366"/>
    <lineage>
        <taxon>Bacteria</taxon>
        <taxon>Bacillati</taxon>
        <taxon>Actinomycetota</taxon>
        <taxon>Actinomycetes</taxon>
        <taxon>Micromonosporales</taxon>
        <taxon>Micromonosporaceae</taxon>
        <taxon>Catellatospora</taxon>
    </lineage>
</organism>
<dbReference type="InterPro" id="IPR036837">
    <property type="entry name" value="Cation_efflux_CTD_sf"/>
</dbReference>
<evidence type="ECO:0000256" key="3">
    <source>
        <dbReference type="ARBA" id="ARBA00022448"/>
    </source>
</evidence>
<dbReference type="InterPro" id="IPR050681">
    <property type="entry name" value="CDF/SLC30A"/>
</dbReference>
<feature type="transmembrane region" description="Helical" evidence="9">
    <location>
        <begin position="201"/>
        <end position="218"/>
    </location>
</feature>
<evidence type="ECO:0000256" key="1">
    <source>
        <dbReference type="ARBA" id="ARBA00004141"/>
    </source>
</evidence>
<dbReference type="SUPFAM" id="SSF161111">
    <property type="entry name" value="Cation efflux protein transmembrane domain-like"/>
    <property type="match status" value="1"/>
</dbReference>
<comment type="subcellular location">
    <subcellularLocation>
        <location evidence="1">Membrane</location>
        <topology evidence="1">Multi-pass membrane protein</topology>
    </subcellularLocation>
</comment>
<keyword evidence="4 9" id="KW-0812">Transmembrane</keyword>
<dbReference type="GO" id="GO:0005886">
    <property type="term" value="C:plasma membrane"/>
    <property type="evidence" value="ECO:0007669"/>
    <property type="project" value="TreeGrafter"/>
</dbReference>
<name>A0A8J3NYX7_9ACTN</name>
<dbReference type="Pfam" id="PF16916">
    <property type="entry name" value="ZT_dimer"/>
    <property type="match status" value="1"/>
</dbReference>
<evidence type="ECO:0000256" key="6">
    <source>
        <dbReference type="ARBA" id="ARBA00023065"/>
    </source>
</evidence>
<dbReference type="NCBIfam" id="TIGR01297">
    <property type="entry name" value="CDF"/>
    <property type="match status" value="1"/>
</dbReference>
<dbReference type="AlphaFoldDB" id="A0A8J3NYX7"/>
<dbReference type="Gene3D" id="1.20.1510.10">
    <property type="entry name" value="Cation efflux protein transmembrane domain"/>
    <property type="match status" value="1"/>
</dbReference>
<keyword evidence="5 9" id="KW-1133">Transmembrane helix</keyword>
<feature type="transmembrane region" description="Helical" evidence="9">
    <location>
        <begin position="65"/>
        <end position="86"/>
    </location>
</feature>
<feature type="domain" description="Cation efflux protein transmembrane" evidence="10">
    <location>
        <begin position="36"/>
        <end position="226"/>
    </location>
</feature>
<keyword evidence="7 9" id="KW-0472">Membrane</keyword>
<evidence type="ECO:0000256" key="8">
    <source>
        <dbReference type="SAM" id="MobiDB-lite"/>
    </source>
</evidence>
<dbReference type="InterPro" id="IPR002524">
    <property type="entry name" value="Cation_efflux"/>
</dbReference>
<dbReference type="InterPro" id="IPR027470">
    <property type="entry name" value="Cation_efflux_CTD"/>
</dbReference>
<comment type="caution">
    <text evidence="12">The sequence shown here is derived from an EMBL/GenBank/DDBJ whole genome shotgun (WGS) entry which is preliminary data.</text>
</comment>
<dbReference type="GO" id="GO:0005385">
    <property type="term" value="F:zinc ion transmembrane transporter activity"/>
    <property type="evidence" value="ECO:0007669"/>
    <property type="project" value="TreeGrafter"/>
</dbReference>
<proteinExistence type="inferred from homology"/>
<evidence type="ECO:0000256" key="4">
    <source>
        <dbReference type="ARBA" id="ARBA00022692"/>
    </source>
</evidence>
<sequence length="324" mass="34148">MHDDHGHDGHVHDGHAHDGHGHAHGVSRDADRKWLAIALSVIAAFMAVEVVVGVLAQSLALISDAAHMLTDAAAIVLALVAMRFAARPAGGRYTFGLARAEILSAAANGLSLLLLAGWLGYEAITRLAEPTEVTGWMVVVTGLLGLAVNVLAAWAIGKANRSSLNVQGAYQHVLMDMFASVAATAAGLVVLLTGWARADAVATLVVVVLMIRGGWNLLGESGRVLLNAAPAGVRPDVIGVDMLAADGVVEVHDLHVWTIDSGQAALSAHVLVDEPADCHLVRRELERTLAAEHGITHTTLQVDHHVRESADEHCESAHGRVHRR</sequence>
<evidence type="ECO:0000313" key="12">
    <source>
        <dbReference type="EMBL" id="GIF97603.1"/>
    </source>
</evidence>
<feature type="transmembrane region" description="Helical" evidence="9">
    <location>
        <begin position="177"/>
        <end position="195"/>
    </location>
</feature>
<dbReference type="Proteomes" id="UP000659904">
    <property type="component" value="Unassembled WGS sequence"/>
</dbReference>
<dbReference type="SUPFAM" id="SSF160240">
    <property type="entry name" value="Cation efflux protein cytoplasmic domain-like"/>
    <property type="match status" value="1"/>
</dbReference>
<protein>
    <submittedName>
        <fullName evidence="12">Putative cation transporter</fullName>
    </submittedName>
</protein>
<dbReference type="PANTHER" id="PTHR11562:SF17">
    <property type="entry name" value="RE54080P-RELATED"/>
    <property type="match status" value="1"/>
</dbReference>
<evidence type="ECO:0000259" key="10">
    <source>
        <dbReference type="Pfam" id="PF01545"/>
    </source>
</evidence>